<evidence type="ECO:0000313" key="2">
    <source>
        <dbReference type="EMBL" id="KAH9412907.1"/>
    </source>
</evidence>
<comment type="caution">
    <text evidence="2">The sequence shown here is derived from an EMBL/GenBank/DDBJ whole genome shotgun (WGS) entry which is preliminary data.</text>
</comment>
<keyword evidence="3" id="KW-1185">Reference proteome</keyword>
<sequence length="75" mass="8358">MPMVLICSGRSSSATTQCIRIDCDITVLPMHHDFESPSFGVQIKRLHNVSNAWLQSNDNNRQNSSKDSGSMTKFS</sequence>
<organism evidence="2 3">
    <name type="scientific">Dermatophagoides pteronyssinus</name>
    <name type="common">European house dust mite</name>
    <dbReference type="NCBI Taxonomy" id="6956"/>
    <lineage>
        <taxon>Eukaryota</taxon>
        <taxon>Metazoa</taxon>
        <taxon>Ecdysozoa</taxon>
        <taxon>Arthropoda</taxon>
        <taxon>Chelicerata</taxon>
        <taxon>Arachnida</taxon>
        <taxon>Acari</taxon>
        <taxon>Acariformes</taxon>
        <taxon>Sarcoptiformes</taxon>
        <taxon>Astigmata</taxon>
        <taxon>Psoroptidia</taxon>
        <taxon>Analgoidea</taxon>
        <taxon>Pyroglyphidae</taxon>
        <taxon>Dermatophagoidinae</taxon>
        <taxon>Dermatophagoides</taxon>
    </lineage>
</organism>
<evidence type="ECO:0000256" key="1">
    <source>
        <dbReference type="SAM" id="MobiDB-lite"/>
    </source>
</evidence>
<proteinExistence type="predicted"/>
<name>A0ABQ8IRP5_DERPT</name>
<evidence type="ECO:0000313" key="3">
    <source>
        <dbReference type="Proteomes" id="UP000887458"/>
    </source>
</evidence>
<protein>
    <submittedName>
        <fullName evidence="2">Uncharacterized protein</fullName>
    </submittedName>
</protein>
<gene>
    <name evidence="2" type="ORF">DERP_013216</name>
</gene>
<accession>A0ABQ8IRP5</accession>
<reference evidence="2 3" key="1">
    <citation type="journal article" date="2018" name="J. Allergy Clin. Immunol.">
        <title>High-quality assembly of Dermatophagoides pteronyssinus genome and transcriptome reveals a wide range of novel allergens.</title>
        <authorList>
            <person name="Liu X.Y."/>
            <person name="Yang K.Y."/>
            <person name="Wang M.Q."/>
            <person name="Kwok J.S."/>
            <person name="Zeng X."/>
            <person name="Yang Z."/>
            <person name="Xiao X.J."/>
            <person name="Lau C.P."/>
            <person name="Li Y."/>
            <person name="Huang Z.M."/>
            <person name="Ba J.G."/>
            <person name="Yim A.K."/>
            <person name="Ouyang C.Y."/>
            <person name="Ngai S.M."/>
            <person name="Chan T.F."/>
            <person name="Leung E.L."/>
            <person name="Liu L."/>
            <person name="Liu Z.G."/>
            <person name="Tsui S.K."/>
        </authorList>
    </citation>
    <scope>NUCLEOTIDE SEQUENCE [LARGE SCALE GENOMIC DNA]</scope>
    <source>
        <strain evidence="2">Derp</strain>
    </source>
</reference>
<reference evidence="2 3" key="2">
    <citation type="journal article" date="2022" name="Mol. Biol. Evol.">
        <title>Comparative Genomics Reveals Insights into the Divergent Evolution of Astigmatic Mites and Household Pest Adaptations.</title>
        <authorList>
            <person name="Xiong Q."/>
            <person name="Wan A.T."/>
            <person name="Liu X."/>
            <person name="Fung C.S."/>
            <person name="Xiao X."/>
            <person name="Malainual N."/>
            <person name="Hou J."/>
            <person name="Wang L."/>
            <person name="Wang M."/>
            <person name="Yang K.Y."/>
            <person name="Cui Y."/>
            <person name="Leung E.L."/>
            <person name="Nong W."/>
            <person name="Shin S.K."/>
            <person name="Au S.W."/>
            <person name="Jeong K.Y."/>
            <person name="Chew F.T."/>
            <person name="Hui J.H."/>
            <person name="Leung T.F."/>
            <person name="Tungtrongchitr A."/>
            <person name="Zhong N."/>
            <person name="Liu Z."/>
            <person name="Tsui S.K."/>
        </authorList>
    </citation>
    <scope>NUCLEOTIDE SEQUENCE [LARGE SCALE GENOMIC DNA]</scope>
    <source>
        <strain evidence="2">Derp</strain>
    </source>
</reference>
<dbReference type="EMBL" id="NJHN03000126">
    <property type="protein sequence ID" value="KAH9412907.1"/>
    <property type="molecule type" value="Genomic_DNA"/>
</dbReference>
<dbReference type="Proteomes" id="UP000887458">
    <property type="component" value="Unassembled WGS sequence"/>
</dbReference>
<feature type="region of interest" description="Disordered" evidence="1">
    <location>
        <begin position="54"/>
        <end position="75"/>
    </location>
</feature>